<name>A0A7V3ZIT9_DICTH</name>
<dbReference type="EMBL" id="DTDV01000013">
    <property type="protein sequence ID" value="HGK23708.1"/>
    <property type="molecule type" value="Genomic_DNA"/>
</dbReference>
<dbReference type="AlphaFoldDB" id="A0A7V3ZIT9"/>
<gene>
    <name evidence="1" type="ORF">ENU78_04555</name>
</gene>
<organism evidence="1">
    <name type="scientific">Dictyoglomus thermophilum</name>
    <dbReference type="NCBI Taxonomy" id="14"/>
    <lineage>
        <taxon>Bacteria</taxon>
        <taxon>Pseudomonadati</taxon>
        <taxon>Dictyoglomota</taxon>
        <taxon>Dictyoglomia</taxon>
        <taxon>Dictyoglomales</taxon>
        <taxon>Dictyoglomaceae</taxon>
        <taxon>Dictyoglomus</taxon>
    </lineage>
</organism>
<sequence>MKKNQEALKVLENEAIDFVNNIYKKYKGKVDYFIAFHVRDVSDIDKREFENFLFTACNIKKRNNWKTTTYY</sequence>
<reference evidence="1" key="1">
    <citation type="journal article" date="2020" name="mSystems">
        <title>Genome- and Community-Level Interaction Insights into Carbon Utilization and Element Cycling Functions of Hydrothermarchaeota in Hydrothermal Sediment.</title>
        <authorList>
            <person name="Zhou Z."/>
            <person name="Liu Y."/>
            <person name="Xu W."/>
            <person name="Pan J."/>
            <person name="Luo Z.H."/>
            <person name="Li M."/>
        </authorList>
    </citation>
    <scope>NUCLEOTIDE SEQUENCE [LARGE SCALE GENOMIC DNA]</scope>
    <source>
        <strain evidence="1">SpSt-70</strain>
    </source>
</reference>
<accession>A0A7V3ZIT9</accession>
<evidence type="ECO:0000313" key="1">
    <source>
        <dbReference type="EMBL" id="HGK23708.1"/>
    </source>
</evidence>
<comment type="caution">
    <text evidence="1">The sequence shown here is derived from an EMBL/GenBank/DDBJ whole genome shotgun (WGS) entry which is preliminary data.</text>
</comment>
<protein>
    <submittedName>
        <fullName evidence="1">Uncharacterized protein</fullName>
    </submittedName>
</protein>
<proteinExistence type="predicted"/>